<dbReference type="Proteomes" id="UP000230971">
    <property type="component" value="Unassembled WGS sequence"/>
</dbReference>
<gene>
    <name evidence="3" type="ORF">AWB95_13090</name>
    <name evidence="4" type="ORF">CQY23_09590</name>
</gene>
<dbReference type="SUPFAM" id="SSF51556">
    <property type="entry name" value="Metallo-dependent hydrolases"/>
    <property type="match status" value="1"/>
</dbReference>
<keyword evidence="3" id="KW-0378">Hydrolase</keyword>
<dbReference type="Gene3D" id="3.20.20.140">
    <property type="entry name" value="Metal-dependent hydrolases"/>
    <property type="match status" value="1"/>
</dbReference>
<evidence type="ECO:0000256" key="1">
    <source>
        <dbReference type="ARBA" id="ARBA00023239"/>
    </source>
</evidence>
<reference evidence="3 5" key="1">
    <citation type="submission" date="2016-01" db="EMBL/GenBank/DDBJ databases">
        <title>The new phylogeny of the genus Mycobacterium.</title>
        <authorList>
            <person name="Tarcisio F."/>
            <person name="Conor M."/>
            <person name="Antonella G."/>
            <person name="Elisabetta G."/>
            <person name="Giulia F.S."/>
            <person name="Sara T."/>
            <person name="Anna F."/>
            <person name="Clotilde B."/>
            <person name="Roberto B."/>
            <person name="Veronica D.S."/>
            <person name="Fabio R."/>
            <person name="Monica P."/>
            <person name="Olivier J."/>
            <person name="Enrico T."/>
            <person name="Nicola S."/>
        </authorList>
    </citation>
    <scope>NUCLEOTIDE SEQUENCE [LARGE SCALE GENOMIC DNA]</scope>
    <source>
        <strain evidence="3 5">DSM 44243</strain>
    </source>
</reference>
<evidence type="ECO:0000313" key="3">
    <source>
        <dbReference type="EMBL" id="ORV11281.1"/>
    </source>
</evidence>
<keyword evidence="1" id="KW-0456">Lyase</keyword>
<proteinExistence type="predicted"/>
<dbReference type="GO" id="GO:0019748">
    <property type="term" value="P:secondary metabolic process"/>
    <property type="evidence" value="ECO:0007669"/>
    <property type="project" value="TreeGrafter"/>
</dbReference>
<dbReference type="GO" id="GO:0016831">
    <property type="term" value="F:carboxy-lyase activity"/>
    <property type="evidence" value="ECO:0007669"/>
    <property type="project" value="InterPro"/>
</dbReference>
<dbReference type="OrthoDB" id="8673349at2"/>
<evidence type="ECO:0000313" key="5">
    <source>
        <dbReference type="Proteomes" id="UP000193907"/>
    </source>
</evidence>
<sequence>MAATWDTIDRYVVISTDTHAGADLYDYKQYLPAALHDEFDAWAKTYVSPFDDLIIATAARNWDHELRLSEMDADGVAGEVLLPNTVPPFFPTTPNITISLPRTRDEFEKRWAGVQAHNRWQVDFCSLAPTRRRGLIQIFPNDVDLALEEIRWGAKQECFGGVLIPPVSPGDPQVAPLFHTRYEPIWALCAELDLTVVQHAGAGSPEMPMDQPASNAVLITEMAIWANRTLGHLILAGVFERYPTLRFVPTEQGTLWVQPQLAVLDAMVPTMKSEAHNRTYGMFGGSSVDELTLSPSEYAQRNVYLASELAPYDSAMIDFMGADHIMWGSDYPHEEGFTPHSKQAIRWALHDKSEDSCRKILGGNAGRLYRFDLDALASVAAKIGPTVEEVRTPLEDTGYHAPAAFGYRPFEGGLALKRLAPARS</sequence>
<dbReference type="InterPro" id="IPR032466">
    <property type="entry name" value="Metal_Hydrolase"/>
</dbReference>
<evidence type="ECO:0000259" key="2">
    <source>
        <dbReference type="Pfam" id="PF04909"/>
    </source>
</evidence>
<evidence type="ECO:0000313" key="6">
    <source>
        <dbReference type="Proteomes" id="UP000230971"/>
    </source>
</evidence>
<dbReference type="InterPro" id="IPR006680">
    <property type="entry name" value="Amidohydro-rel"/>
</dbReference>
<evidence type="ECO:0000313" key="4">
    <source>
        <dbReference type="EMBL" id="PIB79214.1"/>
    </source>
</evidence>
<dbReference type="GO" id="GO:0005737">
    <property type="term" value="C:cytoplasm"/>
    <property type="evidence" value="ECO:0007669"/>
    <property type="project" value="TreeGrafter"/>
</dbReference>
<dbReference type="STRING" id="28045.AWB95_13090"/>
<comment type="caution">
    <text evidence="3">The sequence shown here is derived from an EMBL/GenBank/DDBJ whole genome shotgun (WGS) entry which is preliminary data.</text>
</comment>
<protein>
    <submittedName>
        <fullName evidence="3">Amidohydrolase</fullName>
    </submittedName>
</protein>
<dbReference type="GO" id="GO:0016787">
    <property type="term" value="F:hydrolase activity"/>
    <property type="evidence" value="ECO:0007669"/>
    <property type="project" value="UniProtKB-KW"/>
</dbReference>
<dbReference type="EMBL" id="LQOM01000030">
    <property type="protein sequence ID" value="ORV11281.1"/>
    <property type="molecule type" value="Genomic_DNA"/>
</dbReference>
<accession>A0A1X1RQC3</accession>
<name>A0A1X1RQC3_MYCCE</name>
<dbReference type="Proteomes" id="UP000193907">
    <property type="component" value="Unassembled WGS sequence"/>
</dbReference>
<feature type="domain" description="Amidohydrolase-related" evidence="2">
    <location>
        <begin position="108"/>
        <end position="371"/>
    </location>
</feature>
<reference evidence="4 6" key="2">
    <citation type="journal article" date="2017" name="Infect. Genet. Evol.">
        <title>The new phylogeny of the genus Mycobacterium: The old and the news.</title>
        <authorList>
            <person name="Tortoli E."/>
            <person name="Fedrizzi T."/>
            <person name="Meehan C.J."/>
            <person name="Trovato A."/>
            <person name="Grottola A."/>
            <person name="Giacobazzi E."/>
            <person name="Serpini G.F."/>
            <person name="Tagliazucchi S."/>
            <person name="Fabio A."/>
            <person name="Bettua C."/>
            <person name="Bertorelli R."/>
            <person name="Frascaro F."/>
            <person name="De Sanctis V."/>
            <person name="Pecorari M."/>
            <person name="Jousson O."/>
            <person name="Segata N."/>
            <person name="Cirillo D.M."/>
        </authorList>
    </citation>
    <scope>NUCLEOTIDE SEQUENCE [LARGE SCALE GENOMIC DNA]</scope>
    <source>
        <strain evidence="4 6">NCTC 12882</strain>
    </source>
</reference>
<dbReference type="InterPro" id="IPR032465">
    <property type="entry name" value="ACMSD"/>
</dbReference>
<dbReference type="RefSeq" id="WP_062540056.1">
    <property type="nucleotide sequence ID" value="NZ_BBUN01000165.1"/>
</dbReference>
<dbReference type="PANTHER" id="PTHR21240">
    <property type="entry name" value="2-AMINO-3-CARBOXYLMUCONATE-6-SEMIALDEHYDE DECARBOXYLASE"/>
    <property type="match status" value="1"/>
</dbReference>
<keyword evidence="5" id="KW-1185">Reference proteome</keyword>
<dbReference type="PANTHER" id="PTHR21240:SF28">
    <property type="entry name" value="ISO-OROTATE DECARBOXYLASE (EUROFUNG)"/>
    <property type="match status" value="1"/>
</dbReference>
<dbReference type="EMBL" id="PDKV01000009">
    <property type="protein sequence ID" value="PIB79214.1"/>
    <property type="molecule type" value="Genomic_DNA"/>
</dbReference>
<dbReference type="Pfam" id="PF04909">
    <property type="entry name" value="Amidohydro_2"/>
    <property type="match status" value="1"/>
</dbReference>
<organism evidence="3 5">
    <name type="scientific">Mycobacterium celatum</name>
    <dbReference type="NCBI Taxonomy" id="28045"/>
    <lineage>
        <taxon>Bacteria</taxon>
        <taxon>Bacillati</taxon>
        <taxon>Actinomycetota</taxon>
        <taxon>Actinomycetes</taxon>
        <taxon>Mycobacteriales</taxon>
        <taxon>Mycobacteriaceae</taxon>
        <taxon>Mycobacterium</taxon>
    </lineage>
</organism>
<dbReference type="AlphaFoldDB" id="A0A1X1RQC3"/>